<gene>
    <name evidence="2" type="ORF">O181_072138</name>
</gene>
<name>A0A9Q3F6V5_9BASI</name>
<evidence type="ECO:0000313" key="2">
    <source>
        <dbReference type="EMBL" id="MBW0532423.1"/>
    </source>
</evidence>
<organism evidence="2 3">
    <name type="scientific">Austropuccinia psidii MF-1</name>
    <dbReference type="NCBI Taxonomy" id="1389203"/>
    <lineage>
        <taxon>Eukaryota</taxon>
        <taxon>Fungi</taxon>
        <taxon>Dikarya</taxon>
        <taxon>Basidiomycota</taxon>
        <taxon>Pucciniomycotina</taxon>
        <taxon>Pucciniomycetes</taxon>
        <taxon>Pucciniales</taxon>
        <taxon>Sphaerophragmiaceae</taxon>
        <taxon>Austropuccinia</taxon>
    </lineage>
</organism>
<dbReference type="AlphaFoldDB" id="A0A9Q3F6V5"/>
<reference evidence="2" key="1">
    <citation type="submission" date="2021-03" db="EMBL/GenBank/DDBJ databases">
        <title>Draft genome sequence of rust myrtle Austropuccinia psidii MF-1, a brazilian biotype.</title>
        <authorList>
            <person name="Quecine M.C."/>
            <person name="Pachon D.M.R."/>
            <person name="Bonatelli M.L."/>
            <person name="Correr F.H."/>
            <person name="Franceschini L.M."/>
            <person name="Leite T.F."/>
            <person name="Margarido G.R.A."/>
            <person name="Almeida C.A."/>
            <person name="Ferrarezi J.A."/>
            <person name="Labate C.A."/>
        </authorList>
    </citation>
    <scope>NUCLEOTIDE SEQUENCE</scope>
    <source>
        <strain evidence="2">MF-1</strain>
    </source>
</reference>
<feature type="compositionally biased region" description="Low complexity" evidence="1">
    <location>
        <begin position="134"/>
        <end position="148"/>
    </location>
</feature>
<feature type="region of interest" description="Disordered" evidence="1">
    <location>
        <begin position="125"/>
        <end position="153"/>
    </location>
</feature>
<accession>A0A9Q3F6V5</accession>
<evidence type="ECO:0000256" key="1">
    <source>
        <dbReference type="SAM" id="MobiDB-lite"/>
    </source>
</evidence>
<comment type="caution">
    <text evidence="2">The sequence shown here is derived from an EMBL/GenBank/DDBJ whole genome shotgun (WGS) entry which is preliminary data.</text>
</comment>
<dbReference type="EMBL" id="AVOT02037721">
    <property type="protein sequence ID" value="MBW0532423.1"/>
    <property type="molecule type" value="Genomic_DNA"/>
</dbReference>
<feature type="region of interest" description="Disordered" evidence="1">
    <location>
        <begin position="81"/>
        <end position="110"/>
    </location>
</feature>
<dbReference type="Proteomes" id="UP000765509">
    <property type="component" value="Unassembled WGS sequence"/>
</dbReference>
<protein>
    <submittedName>
        <fullName evidence="2">Uncharacterized protein</fullName>
    </submittedName>
</protein>
<proteinExistence type="predicted"/>
<keyword evidence="3" id="KW-1185">Reference proteome</keyword>
<sequence length="226" mass="24401">MVHLTNLRPIPFLGPGGPSGLPGASGPSSHHHGLWLHPFYYGGLGLNGLFGPFRPPYGPQTAYCGPCSVGPLGPFWPKSNEAKGANHKPQLGPPEPILAPNHNLPKNGQKDLRTQIGQESHIGHFKPLASDNHQSPPAQVQQASPSIQGKDSPSPMYSIPRIQAWCIYGIRYHYAPISLSNPMVMFSRPNYAILIQVPKTITHFEGSFSIPGGYQKTIQGCQPPGL</sequence>
<evidence type="ECO:0000313" key="3">
    <source>
        <dbReference type="Proteomes" id="UP000765509"/>
    </source>
</evidence>